<dbReference type="CDD" id="cd01166">
    <property type="entry name" value="KdgK"/>
    <property type="match status" value="1"/>
</dbReference>
<organism evidence="4 5">
    <name type="scientific">Yeguia hominis</name>
    <dbReference type="NCBI Taxonomy" id="2763662"/>
    <lineage>
        <taxon>Bacteria</taxon>
        <taxon>Bacillati</taxon>
        <taxon>Bacillota</taxon>
        <taxon>Clostridia</taxon>
        <taxon>Eubacteriales</taxon>
        <taxon>Yeguiaceae</taxon>
        <taxon>Yeguia</taxon>
    </lineage>
</organism>
<dbReference type="PROSITE" id="PS00584">
    <property type="entry name" value="PFKB_KINASES_2"/>
    <property type="match status" value="1"/>
</dbReference>
<evidence type="ECO:0000256" key="2">
    <source>
        <dbReference type="ARBA" id="ARBA00022777"/>
    </source>
</evidence>
<dbReference type="EMBL" id="JACRSN010000002">
    <property type="protein sequence ID" value="MBC8532744.1"/>
    <property type="molecule type" value="Genomic_DNA"/>
</dbReference>
<feature type="domain" description="Carbohydrate kinase PfkB" evidence="3">
    <location>
        <begin position="3"/>
        <end position="295"/>
    </location>
</feature>
<dbReference type="Pfam" id="PF00294">
    <property type="entry name" value="PfkB"/>
    <property type="match status" value="1"/>
</dbReference>
<dbReference type="GO" id="GO:0016301">
    <property type="term" value="F:kinase activity"/>
    <property type="evidence" value="ECO:0007669"/>
    <property type="project" value="UniProtKB-KW"/>
</dbReference>
<dbReference type="PROSITE" id="PS00583">
    <property type="entry name" value="PFKB_KINASES_1"/>
    <property type="match status" value="1"/>
</dbReference>
<keyword evidence="5" id="KW-1185">Reference proteome</keyword>
<dbReference type="PANTHER" id="PTHR10584">
    <property type="entry name" value="SUGAR KINASE"/>
    <property type="match status" value="1"/>
</dbReference>
<dbReference type="AlphaFoldDB" id="A0A926HQH2"/>
<accession>A0A926HQH2</accession>
<keyword evidence="1" id="KW-0808">Transferase</keyword>
<dbReference type="InterPro" id="IPR002173">
    <property type="entry name" value="Carboh/pur_kinase_PfkB_CS"/>
</dbReference>
<dbReference type="SUPFAM" id="SSF53613">
    <property type="entry name" value="Ribokinase-like"/>
    <property type="match status" value="1"/>
</dbReference>
<dbReference type="RefSeq" id="WP_249317960.1">
    <property type="nucleotide sequence ID" value="NZ_JACRSN010000002.1"/>
</dbReference>
<keyword evidence="2 4" id="KW-0418">Kinase</keyword>
<name>A0A926HQH2_9FIRM</name>
<gene>
    <name evidence="4" type="ORF">IAG03_01740</name>
</gene>
<evidence type="ECO:0000313" key="5">
    <source>
        <dbReference type="Proteomes" id="UP000651482"/>
    </source>
</evidence>
<evidence type="ECO:0000256" key="1">
    <source>
        <dbReference type="ARBA" id="ARBA00022679"/>
    </source>
</evidence>
<dbReference type="InterPro" id="IPR029056">
    <property type="entry name" value="Ribokinase-like"/>
</dbReference>
<reference evidence="4" key="1">
    <citation type="submission" date="2020-08" db="EMBL/GenBank/DDBJ databases">
        <title>Genome public.</title>
        <authorList>
            <person name="Liu C."/>
            <person name="Sun Q."/>
        </authorList>
    </citation>
    <scope>NUCLEOTIDE SEQUENCE</scope>
    <source>
        <strain evidence="4">NSJ-40</strain>
    </source>
</reference>
<evidence type="ECO:0000313" key="4">
    <source>
        <dbReference type="EMBL" id="MBC8532744.1"/>
    </source>
</evidence>
<dbReference type="GO" id="GO:0005829">
    <property type="term" value="C:cytosol"/>
    <property type="evidence" value="ECO:0007669"/>
    <property type="project" value="TreeGrafter"/>
</dbReference>
<protein>
    <submittedName>
        <fullName evidence="4">Carbohydrate kinase family protein</fullName>
    </submittedName>
</protein>
<comment type="caution">
    <text evidence="4">The sequence shown here is derived from an EMBL/GenBank/DDBJ whole genome shotgun (WGS) entry which is preliminary data.</text>
</comment>
<evidence type="ECO:0000259" key="3">
    <source>
        <dbReference type="Pfam" id="PF00294"/>
    </source>
</evidence>
<proteinExistence type="predicted"/>
<dbReference type="Gene3D" id="3.40.1190.20">
    <property type="match status" value="1"/>
</dbReference>
<dbReference type="PANTHER" id="PTHR10584:SF166">
    <property type="entry name" value="RIBOKINASE"/>
    <property type="match status" value="1"/>
</dbReference>
<dbReference type="InterPro" id="IPR011611">
    <property type="entry name" value="PfkB_dom"/>
</dbReference>
<sequence length="313" mass="33002">MRILCVGLMVCDISISPVTENALAVDATPANFIKVAVGGDAFNVASNLQALGASPTFVSAVGTDRFAPLMLEYAGQLGISSSYIQTLPGASSVTAILIHEDGERNFIVQRGASHFLTEENISDELLLAHDLLYIGSACDLPGLDGDGMRTLFRRAKAHGVKLAMDVTGNPSGALKERMKSVLSQLDLFLPSLHEAQSLSGYEEPQQIAAYFHKLGIPVLAIKMGKAGAYLSCREFEGCLPTYPGRVVDTTGAGDAFVSGFLAAYSRGMDFIHAAQFGNAAGTVCVGKIGSSGNLESLEQLLQVINSAPAERRS</sequence>
<dbReference type="Proteomes" id="UP000651482">
    <property type="component" value="Unassembled WGS sequence"/>
</dbReference>